<dbReference type="AlphaFoldDB" id="A0A2P2ITC4"/>
<accession>A0A2P2ITC4</accession>
<proteinExistence type="predicted"/>
<name>A0A2P2ITC4_RHIMU</name>
<reference evidence="1" key="1">
    <citation type="submission" date="2018-02" db="EMBL/GenBank/DDBJ databases">
        <title>Rhizophora mucronata_Transcriptome.</title>
        <authorList>
            <person name="Meera S.P."/>
            <person name="Sreeshan A."/>
            <person name="Augustine A."/>
        </authorList>
    </citation>
    <scope>NUCLEOTIDE SEQUENCE</scope>
    <source>
        <tissue evidence="1">Leaf</tissue>
    </source>
</reference>
<protein>
    <submittedName>
        <fullName evidence="1">Uncharacterized protein LOC107403797</fullName>
    </submittedName>
</protein>
<organism evidence="1">
    <name type="scientific">Rhizophora mucronata</name>
    <name type="common">Asiatic mangrove</name>
    <dbReference type="NCBI Taxonomy" id="61149"/>
    <lineage>
        <taxon>Eukaryota</taxon>
        <taxon>Viridiplantae</taxon>
        <taxon>Streptophyta</taxon>
        <taxon>Embryophyta</taxon>
        <taxon>Tracheophyta</taxon>
        <taxon>Spermatophyta</taxon>
        <taxon>Magnoliopsida</taxon>
        <taxon>eudicotyledons</taxon>
        <taxon>Gunneridae</taxon>
        <taxon>Pentapetalae</taxon>
        <taxon>rosids</taxon>
        <taxon>fabids</taxon>
        <taxon>Malpighiales</taxon>
        <taxon>Rhizophoraceae</taxon>
        <taxon>Rhizophora</taxon>
    </lineage>
</organism>
<evidence type="ECO:0000313" key="1">
    <source>
        <dbReference type="EMBL" id="MBW84482.1"/>
    </source>
</evidence>
<dbReference type="EMBL" id="GGEC01003999">
    <property type="protein sequence ID" value="MBW84482.1"/>
    <property type="molecule type" value="Transcribed_RNA"/>
</dbReference>
<sequence length="42" mass="5057">MRLTHQRLQARIHQKNHWGGTCRSFWWLVGLLFLHVRLTGDS</sequence>